<name>E9GK21_DAPPU</name>
<evidence type="ECO:0000313" key="3">
    <source>
        <dbReference type="Proteomes" id="UP000000305"/>
    </source>
</evidence>
<sequence length="252" mass="28970">MARLRAVNGLKLNKEDEEEDYICESCIFGAMKRSPFKASNNRATEDEEIQEELKSTIPGTSDERGTSEDNIEQEENHETHTEAQEIDQQKLDMAENRIQEEINQAHEKVQEIDRVEINNETGGGEEPIPEIGAEIEIQIEQEEPRRRKQQRPKDKTTRTPPVPDQIDPQADDETLPVIDLPIPEGQGRRTGRPKHYTARYEAFRNSLDRPLAKLGLIGEFMEKNSRALHVESNEPQSYREAMAMNKEKWLPA</sequence>
<dbReference type="AlphaFoldDB" id="E9GK21"/>
<gene>
    <name evidence="2" type="ORF">DAPPUDRAFT_318932</name>
</gene>
<organism evidence="2 3">
    <name type="scientific">Daphnia pulex</name>
    <name type="common">Water flea</name>
    <dbReference type="NCBI Taxonomy" id="6669"/>
    <lineage>
        <taxon>Eukaryota</taxon>
        <taxon>Metazoa</taxon>
        <taxon>Ecdysozoa</taxon>
        <taxon>Arthropoda</taxon>
        <taxon>Crustacea</taxon>
        <taxon>Branchiopoda</taxon>
        <taxon>Diplostraca</taxon>
        <taxon>Cladocera</taxon>
        <taxon>Anomopoda</taxon>
        <taxon>Daphniidae</taxon>
        <taxon>Daphnia</taxon>
    </lineage>
</organism>
<feature type="region of interest" description="Disordered" evidence="1">
    <location>
        <begin position="33"/>
        <end position="87"/>
    </location>
</feature>
<protein>
    <submittedName>
        <fullName evidence="2">Uncharacterized protein</fullName>
    </submittedName>
</protein>
<reference evidence="2 3" key="1">
    <citation type="journal article" date="2011" name="Science">
        <title>The ecoresponsive genome of Daphnia pulex.</title>
        <authorList>
            <person name="Colbourne J.K."/>
            <person name="Pfrender M.E."/>
            <person name="Gilbert D."/>
            <person name="Thomas W.K."/>
            <person name="Tucker A."/>
            <person name="Oakley T.H."/>
            <person name="Tokishita S."/>
            <person name="Aerts A."/>
            <person name="Arnold G.J."/>
            <person name="Basu M.K."/>
            <person name="Bauer D.J."/>
            <person name="Caceres C.E."/>
            <person name="Carmel L."/>
            <person name="Casola C."/>
            <person name="Choi J.H."/>
            <person name="Detter J.C."/>
            <person name="Dong Q."/>
            <person name="Dusheyko S."/>
            <person name="Eads B.D."/>
            <person name="Frohlich T."/>
            <person name="Geiler-Samerotte K.A."/>
            <person name="Gerlach D."/>
            <person name="Hatcher P."/>
            <person name="Jogdeo S."/>
            <person name="Krijgsveld J."/>
            <person name="Kriventseva E.V."/>
            <person name="Kultz D."/>
            <person name="Laforsch C."/>
            <person name="Lindquist E."/>
            <person name="Lopez J."/>
            <person name="Manak J.R."/>
            <person name="Muller J."/>
            <person name="Pangilinan J."/>
            <person name="Patwardhan R.P."/>
            <person name="Pitluck S."/>
            <person name="Pritham E.J."/>
            <person name="Rechtsteiner A."/>
            <person name="Rho M."/>
            <person name="Rogozin I.B."/>
            <person name="Sakarya O."/>
            <person name="Salamov A."/>
            <person name="Schaack S."/>
            <person name="Shapiro H."/>
            <person name="Shiga Y."/>
            <person name="Skalitzky C."/>
            <person name="Smith Z."/>
            <person name="Souvorov A."/>
            <person name="Sung W."/>
            <person name="Tang Z."/>
            <person name="Tsuchiya D."/>
            <person name="Tu H."/>
            <person name="Vos H."/>
            <person name="Wang M."/>
            <person name="Wolf Y.I."/>
            <person name="Yamagata H."/>
            <person name="Yamada T."/>
            <person name="Ye Y."/>
            <person name="Shaw J.R."/>
            <person name="Andrews J."/>
            <person name="Crease T.J."/>
            <person name="Tang H."/>
            <person name="Lucas S.M."/>
            <person name="Robertson H.M."/>
            <person name="Bork P."/>
            <person name="Koonin E.V."/>
            <person name="Zdobnov E.M."/>
            <person name="Grigoriev I.V."/>
            <person name="Lynch M."/>
            <person name="Boore J.L."/>
        </authorList>
    </citation>
    <scope>NUCLEOTIDE SEQUENCE [LARGE SCALE GENOMIC DNA]</scope>
</reference>
<dbReference type="OrthoDB" id="6367324at2759"/>
<feature type="compositionally biased region" description="Basic and acidic residues" evidence="1">
    <location>
        <begin position="105"/>
        <end position="117"/>
    </location>
</feature>
<dbReference type="InParanoid" id="E9GK21"/>
<evidence type="ECO:0000256" key="1">
    <source>
        <dbReference type="SAM" id="MobiDB-lite"/>
    </source>
</evidence>
<keyword evidence="3" id="KW-1185">Reference proteome</keyword>
<proteinExistence type="predicted"/>
<evidence type="ECO:0000313" key="2">
    <source>
        <dbReference type="EMBL" id="EFX80226.1"/>
    </source>
</evidence>
<dbReference type="HOGENOM" id="CLU_1215855_0_0_1"/>
<dbReference type="KEGG" id="dpx:DAPPUDRAFT_318932"/>
<feature type="compositionally biased region" description="Low complexity" evidence="1">
    <location>
        <begin position="129"/>
        <end position="138"/>
    </location>
</feature>
<feature type="compositionally biased region" description="Basic and acidic residues" evidence="1">
    <location>
        <begin position="74"/>
        <end position="87"/>
    </location>
</feature>
<dbReference type="Proteomes" id="UP000000305">
    <property type="component" value="Unassembled WGS sequence"/>
</dbReference>
<accession>E9GK21</accession>
<feature type="region of interest" description="Disordered" evidence="1">
    <location>
        <begin position="105"/>
        <end position="194"/>
    </location>
</feature>
<dbReference type="EMBL" id="GL732548">
    <property type="protein sequence ID" value="EFX80226.1"/>
    <property type="molecule type" value="Genomic_DNA"/>
</dbReference>